<evidence type="ECO:0008006" key="6">
    <source>
        <dbReference type="Google" id="ProtNLM"/>
    </source>
</evidence>
<dbReference type="InterPro" id="IPR050201">
    <property type="entry name" value="Bacterial_glucokinase"/>
</dbReference>
<evidence type="ECO:0000313" key="4">
    <source>
        <dbReference type="EMBL" id="QIK79260.1"/>
    </source>
</evidence>
<dbReference type="Pfam" id="PF02685">
    <property type="entry name" value="Glucokinase"/>
    <property type="match status" value="2"/>
</dbReference>
<dbReference type="PANTHER" id="PTHR47690">
    <property type="entry name" value="GLUCOKINASE"/>
    <property type="match status" value="1"/>
</dbReference>
<dbReference type="InterPro" id="IPR043129">
    <property type="entry name" value="ATPase_NBD"/>
</dbReference>
<proteinExistence type="inferred from homology"/>
<keyword evidence="2" id="KW-0418">Kinase</keyword>
<keyword evidence="1" id="KW-0808">Transferase</keyword>
<dbReference type="InterPro" id="IPR003836">
    <property type="entry name" value="Glucokinase"/>
</dbReference>
<keyword evidence="5" id="KW-1185">Reference proteome</keyword>
<reference evidence="4 5" key="1">
    <citation type="submission" date="2020-03" db="EMBL/GenBank/DDBJ databases">
        <title>Sphingomonas sp. nov., isolated from fish.</title>
        <authorList>
            <person name="Hyun D.-W."/>
            <person name="Bae J.-W."/>
        </authorList>
    </citation>
    <scope>NUCLEOTIDE SEQUENCE [LARGE SCALE GENOMIC DNA]</scope>
    <source>
        <strain evidence="4 5">HDW15B</strain>
    </source>
</reference>
<evidence type="ECO:0000313" key="5">
    <source>
        <dbReference type="Proteomes" id="UP000503222"/>
    </source>
</evidence>
<evidence type="ECO:0000256" key="2">
    <source>
        <dbReference type="ARBA" id="ARBA00022777"/>
    </source>
</evidence>
<evidence type="ECO:0000256" key="3">
    <source>
        <dbReference type="RuleBase" id="RU004046"/>
    </source>
</evidence>
<organism evidence="4 5">
    <name type="scientific">Sphingomonas piscis</name>
    <dbReference type="NCBI Taxonomy" id="2714943"/>
    <lineage>
        <taxon>Bacteria</taxon>
        <taxon>Pseudomonadati</taxon>
        <taxon>Pseudomonadota</taxon>
        <taxon>Alphaproteobacteria</taxon>
        <taxon>Sphingomonadales</taxon>
        <taxon>Sphingomonadaceae</taxon>
        <taxon>Sphingomonas</taxon>
    </lineage>
</organism>
<dbReference type="GO" id="GO:0005536">
    <property type="term" value="F:D-glucose binding"/>
    <property type="evidence" value="ECO:0007669"/>
    <property type="project" value="InterPro"/>
</dbReference>
<dbReference type="GO" id="GO:0006096">
    <property type="term" value="P:glycolytic process"/>
    <property type="evidence" value="ECO:0007669"/>
    <property type="project" value="InterPro"/>
</dbReference>
<dbReference type="GO" id="GO:0005829">
    <property type="term" value="C:cytosol"/>
    <property type="evidence" value="ECO:0007669"/>
    <property type="project" value="TreeGrafter"/>
</dbReference>
<comment type="similarity">
    <text evidence="3">Belongs to the bacterial glucokinase family.</text>
</comment>
<dbReference type="KEGG" id="spii:G7077_10465"/>
<dbReference type="PANTHER" id="PTHR47690:SF1">
    <property type="entry name" value="GLUCOKINASE"/>
    <property type="match status" value="1"/>
</dbReference>
<dbReference type="Gene3D" id="3.40.367.20">
    <property type="match status" value="2"/>
</dbReference>
<name>A0A6G7YR91_9SPHN</name>
<dbReference type="EMBL" id="CP049869">
    <property type="protein sequence ID" value="QIK79260.1"/>
    <property type="molecule type" value="Genomic_DNA"/>
</dbReference>
<protein>
    <recommendedName>
        <fullName evidence="6">Glucokinase</fullName>
    </recommendedName>
</protein>
<sequence length="302" mass="32915">MIEASSEGVLRFATATPSDRPRLANIRQIDIRGLPTFTDALQQFERESGVALRGLNCAMAIAGATSGETLSLVRSRWTITRSGLAAVFGKDVIIINDVAARAWATRSGTATMETLRGIGSPNLNRTGRYIMLMVEEGVGAAIIDVDRDGVIRILETESGHMDFSPACEREERLAHAAKGINQYVSWEKMLMLDRQGQIWSQAGDIPDSDRPKILANLLGRFAVNLMHAYGAWQGVMITGGRGARLLESSARPAFDAAFNGRRNFSRLVIGAPSWRVEQREAVLTGAAECLSQNVRVELRDAA</sequence>
<dbReference type="Proteomes" id="UP000503222">
    <property type="component" value="Chromosome"/>
</dbReference>
<dbReference type="GO" id="GO:0004340">
    <property type="term" value="F:glucokinase activity"/>
    <property type="evidence" value="ECO:0007669"/>
    <property type="project" value="InterPro"/>
</dbReference>
<dbReference type="AlphaFoldDB" id="A0A6G7YR91"/>
<dbReference type="SUPFAM" id="SSF53067">
    <property type="entry name" value="Actin-like ATPase domain"/>
    <property type="match status" value="1"/>
</dbReference>
<evidence type="ECO:0000256" key="1">
    <source>
        <dbReference type="ARBA" id="ARBA00022679"/>
    </source>
</evidence>
<dbReference type="Gene3D" id="3.30.420.40">
    <property type="match status" value="2"/>
</dbReference>
<dbReference type="RefSeq" id="WP_166411650.1">
    <property type="nucleotide sequence ID" value="NZ_CP049869.1"/>
</dbReference>
<dbReference type="GO" id="GO:0005524">
    <property type="term" value="F:ATP binding"/>
    <property type="evidence" value="ECO:0007669"/>
    <property type="project" value="InterPro"/>
</dbReference>
<gene>
    <name evidence="4" type="ORF">G7077_10465</name>
</gene>
<accession>A0A6G7YR91</accession>